<feature type="region of interest" description="Disordered" evidence="1">
    <location>
        <begin position="70"/>
        <end position="93"/>
    </location>
</feature>
<evidence type="ECO:0000256" key="1">
    <source>
        <dbReference type="SAM" id="MobiDB-lite"/>
    </source>
</evidence>
<organism evidence="3">
    <name type="scientific">viral metagenome</name>
    <dbReference type="NCBI Taxonomy" id="1070528"/>
    <lineage>
        <taxon>unclassified sequences</taxon>
        <taxon>metagenomes</taxon>
        <taxon>organismal metagenomes</taxon>
    </lineage>
</organism>
<proteinExistence type="predicted"/>
<sequence length="113" mass="12769">MPTKKVESPQQALARIKAGARPSSNWNLIFTELQARGIPVEEIKPFENVLTFKAWLALGRVVKKGEHGVNIPVSLKDNSPDSQQTDDDPEHINRKRWVTAQVFHISQTKEIKS</sequence>
<reference evidence="3" key="1">
    <citation type="submission" date="2020-03" db="EMBL/GenBank/DDBJ databases">
        <title>The deep terrestrial virosphere.</title>
        <authorList>
            <person name="Holmfeldt K."/>
            <person name="Nilsson E."/>
            <person name="Simone D."/>
            <person name="Lopez-Fernandez M."/>
            <person name="Wu X."/>
            <person name="de Brujin I."/>
            <person name="Lundin D."/>
            <person name="Andersson A."/>
            <person name="Bertilsson S."/>
            <person name="Dopson M."/>
        </authorList>
    </citation>
    <scope>NUCLEOTIDE SEQUENCE</scope>
    <source>
        <strain evidence="3">MM415B01070</strain>
    </source>
</reference>
<evidence type="ECO:0000259" key="2">
    <source>
        <dbReference type="Pfam" id="PF08401"/>
    </source>
</evidence>
<accession>A0A6M3ITI8</accession>
<protein>
    <recommendedName>
        <fullName evidence="2">N-terminal domain-containing protein</fullName>
    </recommendedName>
</protein>
<gene>
    <name evidence="3" type="ORF">MM415B01070_0028</name>
</gene>
<dbReference type="Pfam" id="PF08401">
    <property type="entry name" value="ArdcN"/>
    <property type="match status" value="1"/>
</dbReference>
<evidence type="ECO:0000313" key="3">
    <source>
        <dbReference type="EMBL" id="QJA60694.1"/>
    </source>
</evidence>
<dbReference type="InterPro" id="IPR013610">
    <property type="entry name" value="ArdC_N"/>
</dbReference>
<dbReference type="EMBL" id="MT141417">
    <property type="protein sequence ID" value="QJA60694.1"/>
    <property type="molecule type" value="Genomic_DNA"/>
</dbReference>
<name>A0A6M3ITI8_9ZZZZ</name>
<dbReference type="AlphaFoldDB" id="A0A6M3ITI8"/>
<dbReference type="GO" id="GO:0003697">
    <property type="term" value="F:single-stranded DNA binding"/>
    <property type="evidence" value="ECO:0007669"/>
    <property type="project" value="InterPro"/>
</dbReference>
<feature type="domain" description="N-terminal" evidence="2">
    <location>
        <begin position="48"/>
        <end position="95"/>
    </location>
</feature>